<dbReference type="GO" id="GO:0016301">
    <property type="term" value="F:kinase activity"/>
    <property type="evidence" value="ECO:0007669"/>
    <property type="project" value="UniProtKB-KW"/>
</dbReference>
<feature type="transmembrane region" description="Helical" evidence="12">
    <location>
        <begin position="156"/>
        <end position="177"/>
    </location>
</feature>
<evidence type="ECO:0000256" key="8">
    <source>
        <dbReference type="ARBA" id="ARBA00022989"/>
    </source>
</evidence>
<dbReference type="SUPFAM" id="SSF55874">
    <property type="entry name" value="ATPase domain of HSP90 chaperone/DNA topoisomerase II/histidine kinase"/>
    <property type="match status" value="1"/>
</dbReference>
<dbReference type="InterPro" id="IPR003661">
    <property type="entry name" value="HisK_dim/P_dom"/>
</dbReference>
<evidence type="ECO:0000256" key="9">
    <source>
        <dbReference type="ARBA" id="ARBA00023012"/>
    </source>
</evidence>
<dbReference type="EMBL" id="CP108085">
    <property type="protein sequence ID" value="WUP77405.1"/>
    <property type="molecule type" value="Genomic_DNA"/>
</dbReference>
<dbReference type="PANTHER" id="PTHR45436">
    <property type="entry name" value="SENSOR HISTIDINE KINASE YKOH"/>
    <property type="match status" value="1"/>
</dbReference>
<dbReference type="SMART" id="SM00387">
    <property type="entry name" value="HATPase_c"/>
    <property type="match status" value="1"/>
</dbReference>
<dbReference type="EC" id="2.7.13.3" evidence="3"/>
<keyword evidence="9" id="KW-0902">Two-component regulatory system</keyword>
<comment type="subcellular location">
    <subcellularLocation>
        <location evidence="2">Cell membrane</location>
    </subcellularLocation>
</comment>
<dbReference type="InterPro" id="IPR005467">
    <property type="entry name" value="His_kinase_dom"/>
</dbReference>
<evidence type="ECO:0000256" key="1">
    <source>
        <dbReference type="ARBA" id="ARBA00000085"/>
    </source>
</evidence>
<evidence type="ECO:0000259" key="13">
    <source>
        <dbReference type="PROSITE" id="PS50109"/>
    </source>
</evidence>
<organism evidence="15 16">
    <name type="scientific">Microbispora hainanensis</name>
    <dbReference type="NCBI Taxonomy" id="568844"/>
    <lineage>
        <taxon>Bacteria</taxon>
        <taxon>Bacillati</taxon>
        <taxon>Actinomycetota</taxon>
        <taxon>Actinomycetes</taxon>
        <taxon>Streptosporangiales</taxon>
        <taxon>Streptosporangiaceae</taxon>
        <taxon>Microbispora</taxon>
    </lineage>
</organism>
<reference evidence="15" key="1">
    <citation type="submission" date="2022-10" db="EMBL/GenBank/DDBJ databases">
        <title>The complete genomes of actinobacterial strains from the NBC collection.</title>
        <authorList>
            <person name="Joergensen T.S."/>
            <person name="Alvarez Arevalo M."/>
            <person name="Sterndorff E.B."/>
            <person name="Faurdal D."/>
            <person name="Vuksanovic O."/>
            <person name="Mourched A.-S."/>
            <person name="Charusanti P."/>
            <person name="Shaw S."/>
            <person name="Blin K."/>
            <person name="Weber T."/>
        </authorList>
    </citation>
    <scope>NUCLEOTIDE SEQUENCE</scope>
    <source>
        <strain evidence="15">NBC_00254</strain>
    </source>
</reference>
<keyword evidence="5" id="KW-0808">Transferase</keyword>
<proteinExistence type="predicted"/>
<comment type="catalytic activity">
    <reaction evidence="1">
        <text>ATP + protein L-histidine = ADP + protein N-phospho-L-histidine.</text>
        <dbReference type="EC" id="2.7.13.3"/>
    </reaction>
</comment>
<feature type="transmembrane region" description="Helical" evidence="12">
    <location>
        <begin position="12"/>
        <end position="37"/>
    </location>
</feature>
<evidence type="ECO:0000256" key="5">
    <source>
        <dbReference type="ARBA" id="ARBA00022679"/>
    </source>
</evidence>
<evidence type="ECO:0000259" key="14">
    <source>
        <dbReference type="PROSITE" id="PS50885"/>
    </source>
</evidence>
<dbReference type="InterPro" id="IPR003594">
    <property type="entry name" value="HATPase_dom"/>
</dbReference>
<keyword evidence="6 12" id="KW-0812">Transmembrane</keyword>
<dbReference type="Gene3D" id="1.10.287.130">
    <property type="match status" value="1"/>
</dbReference>
<accession>A0ABZ1T0K0</accession>
<dbReference type="SMART" id="SM00388">
    <property type="entry name" value="HisKA"/>
    <property type="match status" value="1"/>
</dbReference>
<dbReference type="InterPro" id="IPR003660">
    <property type="entry name" value="HAMP_dom"/>
</dbReference>
<dbReference type="CDD" id="cd00082">
    <property type="entry name" value="HisKA"/>
    <property type="match status" value="1"/>
</dbReference>
<evidence type="ECO:0000256" key="11">
    <source>
        <dbReference type="SAM" id="MobiDB-lite"/>
    </source>
</evidence>
<dbReference type="CDD" id="cd00075">
    <property type="entry name" value="HATPase"/>
    <property type="match status" value="1"/>
</dbReference>
<keyword evidence="10 12" id="KW-0472">Membrane</keyword>
<gene>
    <name evidence="15" type="ORF">OG913_10450</name>
</gene>
<dbReference type="PROSITE" id="PS50885">
    <property type="entry name" value="HAMP"/>
    <property type="match status" value="1"/>
</dbReference>
<dbReference type="InterPro" id="IPR036890">
    <property type="entry name" value="HATPase_C_sf"/>
</dbReference>
<feature type="domain" description="Histidine kinase" evidence="13">
    <location>
        <begin position="242"/>
        <end position="449"/>
    </location>
</feature>
<evidence type="ECO:0000256" key="10">
    <source>
        <dbReference type="ARBA" id="ARBA00023136"/>
    </source>
</evidence>
<dbReference type="InterPro" id="IPR004358">
    <property type="entry name" value="Sig_transdc_His_kin-like_C"/>
</dbReference>
<dbReference type="SMART" id="SM00304">
    <property type="entry name" value="HAMP"/>
    <property type="match status" value="1"/>
</dbReference>
<evidence type="ECO:0000256" key="6">
    <source>
        <dbReference type="ARBA" id="ARBA00022692"/>
    </source>
</evidence>
<dbReference type="PANTHER" id="PTHR45436:SF5">
    <property type="entry name" value="SENSOR HISTIDINE KINASE TRCS"/>
    <property type="match status" value="1"/>
</dbReference>
<feature type="region of interest" description="Disordered" evidence="11">
    <location>
        <begin position="450"/>
        <end position="508"/>
    </location>
</feature>
<dbReference type="RefSeq" id="WP_142648329.1">
    <property type="nucleotide sequence ID" value="NZ_CP108085.1"/>
</dbReference>
<dbReference type="Gene3D" id="3.30.565.10">
    <property type="entry name" value="Histidine kinase-like ATPase, C-terminal domain"/>
    <property type="match status" value="1"/>
</dbReference>
<dbReference type="Proteomes" id="UP001432011">
    <property type="component" value="Chromosome"/>
</dbReference>
<keyword evidence="4" id="KW-0597">Phosphoprotein</keyword>
<evidence type="ECO:0000313" key="16">
    <source>
        <dbReference type="Proteomes" id="UP001432011"/>
    </source>
</evidence>
<evidence type="ECO:0000256" key="2">
    <source>
        <dbReference type="ARBA" id="ARBA00004236"/>
    </source>
</evidence>
<dbReference type="SUPFAM" id="SSF47384">
    <property type="entry name" value="Homodimeric domain of signal transducing histidine kinase"/>
    <property type="match status" value="1"/>
</dbReference>
<dbReference type="InterPro" id="IPR050428">
    <property type="entry name" value="TCS_sensor_his_kinase"/>
</dbReference>
<evidence type="ECO:0000256" key="4">
    <source>
        <dbReference type="ARBA" id="ARBA00022553"/>
    </source>
</evidence>
<keyword evidence="16" id="KW-1185">Reference proteome</keyword>
<dbReference type="Pfam" id="PF00512">
    <property type="entry name" value="HisKA"/>
    <property type="match status" value="1"/>
</dbReference>
<keyword evidence="8 12" id="KW-1133">Transmembrane helix</keyword>
<name>A0ABZ1T0K0_9ACTN</name>
<sequence>MLLPRRSPSLRARLALLATGTAAILLIPLAIVVHVLVRDMVADRIWDRSLDTATSVAAQIRGGHLPNPIPTGGNDINLIEVTGPDGRVVAESPAAEHLPRLSPLRPAPDREVTQTTACSPAGRDCLYITVLRVSPGSGSDLVYAGRAAPGILDTSVTLPALLLAALLLTALAGWTAYNVTGRALRPVEAIRSELAEITDRNPGGRVPEPPGDDEFSRLAQAANDALSRLDTSIQRQRQFAADASHELLTPIAGIRAQLESARLHPEDTAEALCAALRDTDRLEAIVADLLLLARIPTVPETAREEVDLSHLVVAEIERRPERLPVHLHDTPGVMVRGVRRHLARVVANLLDNAERHALTVVCVRVTSTEDAAVLYVRNDGLPISEADRERIFERFYRTDAARSRDRGGTGLGLAIAREVVEAHGGSIRVEDVTDGEPGVRFVITLPLSPEAADDPGADAVDPLDCFPDADEPDAGDLAADYRVSDLPARDCGAPGSDTRSSPGGDTQS</sequence>
<evidence type="ECO:0000256" key="7">
    <source>
        <dbReference type="ARBA" id="ARBA00022777"/>
    </source>
</evidence>
<dbReference type="Pfam" id="PF02518">
    <property type="entry name" value="HATPase_c"/>
    <property type="match status" value="1"/>
</dbReference>
<dbReference type="InterPro" id="IPR036097">
    <property type="entry name" value="HisK_dim/P_sf"/>
</dbReference>
<dbReference type="PRINTS" id="PR00344">
    <property type="entry name" value="BCTRLSENSOR"/>
</dbReference>
<keyword evidence="7 15" id="KW-0418">Kinase</keyword>
<feature type="compositionally biased region" description="Polar residues" evidence="11">
    <location>
        <begin position="497"/>
        <end position="508"/>
    </location>
</feature>
<feature type="domain" description="HAMP" evidence="14">
    <location>
        <begin position="181"/>
        <end position="234"/>
    </location>
</feature>
<evidence type="ECO:0000256" key="3">
    <source>
        <dbReference type="ARBA" id="ARBA00012438"/>
    </source>
</evidence>
<protein>
    <recommendedName>
        <fullName evidence="3">histidine kinase</fullName>
        <ecNumber evidence="3">2.7.13.3</ecNumber>
    </recommendedName>
</protein>
<evidence type="ECO:0000313" key="15">
    <source>
        <dbReference type="EMBL" id="WUP77405.1"/>
    </source>
</evidence>
<dbReference type="PROSITE" id="PS50109">
    <property type="entry name" value="HIS_KIN"/>
    <property type="match status" value="1"/>
</dbReference>
<evidence type="ECO:0000256" key="12">
    <source>
        <dbReference type="SAM" id="Phobius"/>
    </source>
</evidence>